<reference evidence="1 2" key="1">
    <citation type="journal article" date="2009" name="Stand. Genomic Sci.">
        <title>Complete genome sequence of Desulfotomaculum acetoxidans type strain (5575).</title>
        <authorList>
            <person name="Spring S."/>
            <person name="Lapidus A."/>
            <person name="Schroder M."/>
            <person name="Gleim D."/>
            <person name="Sims D."/>
            <person name="Meincke L."/>
            <person name="Glavina Del Rio T."/>
            <person name="Tice H."/>
            <person name="Copeland A."/>
            <person name="Cheng J.F."/>
            <person name="Lucas S."/>
            <person name="Chen F."/>
            <person name="Nolan M."/>
            <person name="Bruce D."/>
            <person name="Goodwin L."/>
            <person name="Pitluck S."/>
            <person name="Ivanova N."/>
            <person name="Mavromatis K."/>
            <person name="Mikhailova N."/>
            <person name="Pati A."/>
            <person name="Chen A."/>
            <person name="Palaniappan K."/>
            <person name="Land M."/>
            <person name="Hauser L."/>
            <person name="Chang Y.J."/>
            <person name="Jeffries C.D."/>
            <person name="Chain P."/>
            <person name="Saunders E."/>
            <person name="Brettin T."/>
            <person name="Detter J.C."/>
            <person name="Goker M."/>
            <person name="Bristow J."/>
            <person name="Eisen J.A."/>
            <person name="Markowitz V."/>
            <person name="Hugenholtz P."/>
            <person name="Kyrpides N.C."/>
            <person name="Klenk H.P."/>
            <person name="Han C."/>
        </authorList>
    </citation>
    <scope>NUCLEOTIDE SEQUENCE [LARGE SCALE GENOMIC DNA]</scope>
    <source>
        <strain evidence="2">ATCC 49208 / DSM 771 / VKM B-1644</strain>
    </source>
</reference>
<accession>C8VYM3</accession>
<gene>
    <name evidence="1" type="ordered locus">Dtox_4068</name>
</gene>
<organism evidence="1 2">
    <name type="scientific">Desulfofarcimen acetoxidans (strain ATCC 49208 / DSM 771 / KCTC 5769 / VKM B-1644 / 5575)</name>
    <name type="common">Desulfotomaculum acetoxidans</name>
    <dbReference type="NCBI Taxonomy" id="485916"/>
    <lineage>
        <taxon>Bacteria</taxon>
        <taxon>Bacillati</taxon>
        <taxon>Bacillota</taxon>
        <taxon>Clostridia</taxon>
        <taxon>Eubacteriales</taxon>
        <taxon>Peptococcaceae</taxon>
        <taxon>Desulfofarcimen</taxon>
    </lineage>
</organism>
<dbReference type="AlphaFoldDB" id="C8VYM3"/>
<evidence type="ECO:0000313" key="2">
    <source>
        <dbReference type="Proteomes" id="UP000002217"/>
    </source>
</evidence>
<dbReference type="KEGG" id="dae:Dtox_4068"/>
<dbReference type="STRING" id="485916.Dtox_4068"/>
<dbReference type="Proteomes" id="UP000002217">
    <property type="component" value="Chromosome"/>
</dbReference>
<dbReference type="RefSeq" id="WP_015759414.1">
    <property type="nucleotide sequence ID" value="NC_013216.1"/>
</dbReference>
<name>C8VYM3_DESAS</name>
<dbReference type="EMBL" id="CP001720">
    <property type="protein sequence ID" value="ACV64744.1"/>
    <property type="molecule type" value="Genomic_DNA"/>
</dbReference>
<proteinExistence type="predicted"/>
<sequence length="107" mass="12454">MGEKIKISTNFEPELLKRIDAYANKRYTDRSAAIQQLVDIALRELNKGEVIKAYRDGRLSIRQCADMLGVDYFEMNNILQNEGISVIDEHYKMPEKTLEKINQITKF</sequence>
<keyword evidence="2" id="KW-1185">Reference proteome</keyword>
<evidence type="ECO:0000313" key="1">
    <source>
        <dbReference type="EMBL" id="ACV64744.1"/>
    </source>
</evidence>
<evidence type="ECO:0008006" key="3">
    <source>
        <dbReference type="Google" id="ProtNLM"/>
    </source>
</evidence>
<dbReference type="OrthoDB" id="1808416at2"/>
<protein>
    <recommendedName>
        <fullName evidence="3">Ribbon-helix-helix protein CopG domain-containing protein</fullName>
    </recommendedName>
</protein>
<dbReference type="InterPro" id="IPR005368">
    <property type="entry name" value="UPF0175"/>
</dbReference>
<dbReference type="Pfam" id="PF03683">
    <property type="entry name" value="UPF0175"/>
    <property type="match status" value="1"/>
</dbReference>
<dbReference type="HOGENOM" id="CLU_2205781_0_0_9"/>